<comment type="similarity">
    <text evidence="2">Belongs to the RRN7/TAF1B family.</text>
</comment>
<evidence type="ECO:0000256" key="5">
    <source>
        <dbReference type="ARBA" id="ARBA00022833"/>
    </source>
</evidence>
<dbReference type="InterPro" id="IPR048540">
    <property type="entry name" value="Rrn7_cyclin_N"/>
</dbReference>
<dbReference type="Pfam" id="PF20645">
    <property type="entry name" value="Rrn7_cyclin_C"/>
    <property type="match status" value="1"/>
</dbReference>
<dbReference type="GO" id="GO:0042790">
    <property type="term" value="P:nucleolar large rRNA transcription by RNA polymerase I"/>
    <property type="evidence" value="ECO:0007669"/>
    <property type="project" value="TreeGrafter"/>
</dbReference>
<keyword evidence="9" id="KW-0539">Nucleus</keyword>
<accession>A0A8J4PQ99</accession>
<dbReference type="PANTHER" id="PTHR31576">
    <property type="entry name" value="TATA BOX-BINDING PROTEIN-ASSOCIATED FACTOR RNA POLYMERASE I SUBUNIT B"/>
    <property type="match status" value="1"/>
</dbReference>
<evidence type="ECO:0000256" key="3">
    <source>
        <dbReference type="ARBA" id="ARBA00022723"/>
    </source>
</evidence>
<dbReference type="InterPro" id="IPR033599">
    <property type="entry name" value="TAF1B/Rrn7"/>
</dbReference>
<organism evidence="13 14">
    <name type="scientific">Polysphondylium violaceum</name>
    <dbReference type="NCBI Taxonomy" id="133409"/>
    <lineage>
        <taxon>Eukaryota</taxon>
        <taxon>Amoebozoa</taxon>
        <taxon>Evosea</taxon>
        <taxon>Eumycetozoa</taxon>
        <taxon>Dictyostelia</taxon>
        <taxon>Dictyosteliales</taxon>
        <taxon>Dictyosteliaceae</taxon>
        <taxon>Polysphondylium</taxon>
    </lineage>
</organism>
<protein>
    <recommendedName>
        <fullName evidence="15">RRN7-type domain-containing protein</fullName>
    </recommendedName>
</protein>
<evidence type="ECO:0000256" key="2">
    <source>
        <dbReference type="ARBA" id="ARBA00006899"/>
    </source>
</evidence>
<dbReference type="GO" id="GO:0070860">
    <property type="term" value="C:RNA polymerase I core factor complex"/>
    <property type="evidence" value="ECO:0007669"/>
    <property type="project" value="InterPro"/>
</dbReference>
<evidence type="ECO:0000256" key="8">
    <source>
        <dbReference type="ARBA" id="ARBA00023163"/>
    </source>
</evidence>
<sequence length="563" mass="66687">MQPCVQCAGLSFSEDDQGFLECNICHTRVEGYFTQEVDTYEGGYRLNEFKRVVTQETLDSLEKQQLLTKENRYYTLQSLLKEQVKALISGSLNVNTQLYQISGDIWFRFLEKLQTEVNSSWEKKNQPSPYICLSICYLACCWLKEPLILADFIRFIQQSTIPMSIESLTWERQPKSPFGLLNKTVFNISKYLTFRPKPNIPLLLLRFCTELQLPKFILNHSKQLYKIISIPLTQTNQTNSFLSYKLEKLLSPNNYDLLCTSLIIITLKMNYTLFGNIVEMDEKDKEEDEEDDDEDDEEDDEDDDEEEEEEEEKNSKKGRKENIDKQEQQENNLSNQDYNIFDIQEWLYNIIVKLPKSKFISKNSIWDLNADDFQKFPKSRISSYRRYHISEGLYQRFESVYKKFDKPHPLDIIYNHNNSSNNDSGSNSNSNNRKEIQEKDNVQEIKNVLNSKRKRQDKNNDNDDDQEKKELEKMKYQLQQTKGDVNGIDYINWIVRIFEYLIYRKSLEINQFVKQIEKIYIKMENQIIDIKDTDDSDNDDDSDSNKKSKITYSINPNNFKKII</sequence>
<evidence type="ECO:0000256" key="4">
    <source>
        <dbReference type="ARBA" id="ARBA00022771"/>
    </source>
</evidence>
<feature type="domain" description="Rrn7/TAF1B C-terminal cyclin" evidence="12">
    <location>
        <begin position="192"/>
        <end position="350"/>
    </location>
</feature>
<dbReference type="InterPro" id="IPR048538">
    <property type="entry name" value="Rrn7_cyclin_C"/>
</dbReference>
<feature type="compositionally biased region" description="Basic and acidic residues" evidence="10">
    <location>
        <begin position="432"/>
        <end position="443"/>
    </location>
</feature>
<evidence type="ECO:0000313" key="14">
    <source>
        <dbReference type="Proteomes" id="UP000695562"/>
    </source>
</evidence>
<feature type="compositionally biased region" description="Acidic residues" evidence="10">
    <location>
        <begin position="532"/>
        <end position="542"/>
    </location>
</feature>
<dbReference type="GO" id="GO:0001164">
    <property type="term" value="F:RNA polymerase I core promoter sequence-specific DNA binding"/>
    <property type="evidence" value="ECO:0007669"/>
    <property type="project" value="InterPro"/>
</dbReference>
<keyword evidence="4" id="KW-0863">Zinc-finger</keyword>
<feature type="region of interest" description="Disordered" evidence="10">
    <location>
        <begin position="280"/>
        <end position="331"/>
    </location>
</feature>
<feature type="region of interest" description="Disordered" evidence="10">
    <location>
        <begin position="412"/>
        <end position="468"/>
    </location>
</feature>
<dbReference type="EMBL" id="AJWJ01000300">
    <property type="protein sequence ID" value="KAF2072205.1"/>
    <property type="molecule type" value="Genomic_DNA"/>
</dbReference>
<evidence type="ECO:0000256" key="9">
    <source>
        <dbReference type="ARBA" id="ARBA00023242"/>
    </source>
</evidence>
<keyword evidence="5" id="KW-0862">Zinc</keyword>
<reference evidence="13" key="1">
    <citation type="submission" date="2020-01" db="EMBL/GenBank/DDBJ databases">
        <title>Development of genomics and gene disruption for Polysphondylium violaceum indicates a role for the polyketide synthase stlB in stalk morphogenesis.</title>
        <authorList>
            <person name="Narita B."/>
            <person name="Kawabe Y."/>
            <person name="Kin K."/>
            <person name="Saito T."/>
            <person name="Gibbs R."/>
            <person name="Kuspa A."/>
            <person name="Muzny D."/>
            <person name="Queller D."/>
            <person name="Richards S."/>
            <person name="Strassman J."/>
            <person name="Sucgang R."/>
            <person name="Worley K."/>
            <person name="Schaap P."/>
        </authorList>
    </citation>
    <scope>NUCLEOTIDE SEQUENCE</scope>
    <source>
        <strain evidence="13">QSvi11</strain>
    </source>
</reference>
<feature type="compositionally biased region" description="Acidic residues" evidence="10">
    <location>
        <begin position="280"/>
        <end position="312"/>
    </location>
</feature>
<name>A0A8J4PQ99_9MYCE</name>
<keyword evidence="8" id="KW-0804">Transcription</keyword>
<keyword evidence="6" id="KW-0805">Transcription regulation</keyword>
<gene>
    <name evidence="13" type="ORF">CYY_006471</name>
</gene>
<dbReference type="PANTHER" id="PTHR31576:SF2">
    <property type="entry name" value="TATA BOX-BINDING PROTEIN-ASSOCIATED FACTOR RNA POLYMERASE I SUBUNIT B"/>
    <property type="match status" value="1"/>
</dbReference>
<dbReference type="OrthoDB" id="10069252at2759"/>
<keyword evidence="3" id="KW-0479">Metal-binding</keyword>
<evidence type="ECO:0008006" key="15">
    <source>
        <dbReference type="Google" id="ProtNLM"/>
    </source>
</evidence>
<keyword evidence="14" id="KW-1185">Reference proteome</keyword>
<feature type="compositionally biased region" description="Low complexity" evidence="10">
    <location>
        <begin position="415"/>
        <end position="431"/>
    </location>
</feature>
<dbReference type="Pfam" id="PF20644">
    <property type="entry name" value="Rrn7_cyclin_N"/>
    <property type="match status" value="1"/>
</dbReference>
<comment type="subcellular location">
    <subcellularLocation>
        <location evidence="1">Nucleus</location>
        <location evidence="1">Nucleolus</location>
    </subcellularLocation>
</comment>
<evidence type="ECO:0000256" key="10">
    <source>
        <dbReference type="SAM" id="MobiDB-lite"/>
    </source>
</evidence>
<evidence type="ECO:0000259" key="12">
    <source>
        <dbReference type="Pfam" id="PF20645"/>
    </source>
</evidence>
<dbReference type="GO" id="GO:0008270">
    <property type="term" value="F:zinc ion binding"/>
    <property type="evidence" value="ECO:0007669"/>
    <property type="project" value="UniProtKB-KW"/>
</dbReference>
<feature type="region of interest" description="Disordered" evidence="10">
    <location>
        <begin position="531"/>
        <end position="550"/>
    </location>
</feature>
<evidence type="ECO:0000256" key="6">
    <source>
        <dbReference type="ARBA" id="ARBA00023015"/>
    </source>
</evidence>
<evidence type="ECO:0000259" key="11">
    <source>
        <dbReference type="Pfam" id="PF20644"/>
    </source>
</evidence>
<proteinExistence type="inferred from homology"/>
<evidence type="ECO:0000256" key="1">
    <source>
        <dbReference type="ARBA" id="ARBA00004604"/>
    </source>
</evidence>
<evidence type="ECO:0000313" key="13">
    <source>
        <dbReference type="EMBL" id="KAF2072205.1"/>
    </source>
</evidence>
<comment type="caution">
    <text evidence="13">The sequence shown here is derived from an EMBL/GenBank/DDBJ whole genome shotgun (WGS) entry which is preliminary data.</text>
</comment>
<evidence type="ECO:0000256" key="7">
    <source>
        <dbReference type="ARBA" id="ARBA00023125"/>
    </source>
</evidence>
<feature type="compositionally biased region" description="Basic and acidic residues" evidence="10">
    <location>
        <begin position="457"/>
        <end position="468"/>
    </location>
</feature>
<feature type="domain" description="Rrn7/TAF1B N-terminal cyclin" evidence="11">
    <location>
        <begin position="76"/>
        <end position="162"/>
    </location>
</feature>
<dbReference type="Proteomes" id="UP000695562">
    <property type="component" value="Unassembled WGS sequence"/>
</dbReference>
<keyword evidence="7" id="KW-0238">DNA-binding</keyword>
<dbReference type="AlphaFoldDB" id="A0A8J4PQ99"/>